<dbReference type="GO" id="GO:0002181">
    <property type="term" value="P:cytoplasmic translation"/>
    <property type="evidence" value="ECO:0007669"/>
    <property type="project" value="TreeGrafter"/>
</dbReference>
<keyword evidence="6" id="KW-0687">Ribonucleoprotein</keyword>
<dbReference type="InterPro" id="IPR039744">
    <property type="entry name" value="RIbosomal_uS14_euk_arc"/>
</dbReference>
<dbReference type="GO" id="GO:0008270">
    <property type="term" value="F:zinc ion binding"/>
    <property type="evidence" value="ECO:0007669"/>
    <property type="project" value="InterPro"/>
</dbReference>
<gene>
    <name evidence="9" type="ORF">CRM22_004799</name>
</gene>
<dbReference type="Proteomes" id="UP000308267">
    <property type="component" value="Unassembled WGS sequence"/>
</dbReference>
<accession>A0A4V3SF80</accession>
<comment type="similarity">
    <text evidence="2">Belongs to the universal ribosomal protein uS14 family.</text>
</comment>
<comment type="subunit">
    <text evidence="3">Component of the 40S small ribosomal subunit.</text>
</comment>
<dbReference type="GO" id="GO:0003735">
    <property type="term" value="F:structural constituent of ribosome"/>
    <property type="evidence" value="ECO:0007669"/>
    <property type="project" value="InterPro"/>
</dbReference>
<keyword evidence="4" id="KW-0862">Zinc</keyword>
<sequence length="56" mass="6621">MGHANIWHSHPKDYGQGSRHCRVCSNRHGLIRKYGLNMCRQCFRMYANVIGFRKLD</sequence>
<dbReference type="Gene3D" id="4.10.830.10">
    <property type="entry name" value="30s Ribosomal Protein S14, Chain N"/>
    <property type="match status" value="1"/>
</dbReference>
<dbReference type="GO" id="GO:0022627">
    <property type="term" value="C:cytosolic small ribosomal subunit"/>
    <property type="evidence" value="ECO:0007669"/>
    <property type="project" value="TreeGrafter"/>
</dbReference>
<protein>
    <recommendedName>
        <fullName evidence="7">Small ribosomal subunit protein uS14</fullName>
    </recommendedName>
    <alternativeName>
        <fullName evidence="8">40S ribosomal protein S29</fullName>
    </alternativeName>
</protein>
<evidence type="ECO:0000256" key="6">
    <source>
        <dbReference type="ARBA" id="ARBA00023274"/>
    </source>
</evidence>
<evidence type="ECO:0000313" key="9">
    <source>
        <dbReference type="EMBL" id="TGZ67414.1"/>
    </source>
</evidence>
<dbReference type="OrthoDB" id="10252683at2759"/>
<dbReference type="EMBL" id="SJOL01006417">
    <property type="protein sequence ID" value="TGZ67414.1"/>
    <property type="molecule type" value="Genomic_DNA"/>
</dbReference>
<dbReference type="SUPFAM" id="SSF57716">
    <property type="entry name" value="Glucocorticoid receptor-like (DNA-binding domain)"/>
    <property type="match status" value="1"/>
</dbReference>
<dbReference type="PANTHER" id="PTHR12010">
    <property type="entry name" value="40S RIBOSOMAL PROTEIN S29"/>
    <property type="match status" value="1"/>
</dbReference>
<evidence type="ECO:0000313" key="10">
    <source>
        <dbReference type="Proteomes" id="UP000308267"/>
    </source>
</evidence>
<dbReference type="InterPro" id="IPR001209">
    <property type="entry name" value="Ribosomal_uS14"/>
</dbReference>
<dbReference type="InterPro" id="IPR018271">
    <property type="entry name" value="Ribosomal_uS14_CS"/>
</dbReference>
<name>A0A4V3SF80_OPIFE</name>
<evidence type="ECO:0000256" key="7">
    <source>
        <dbReference type="ARBA" id="ARBA00035167"/>
    </source>
</evidence>
<comment type="cofactor">
    <cofactor evidence="1">
        <name>Zn(2+)</name>
        <dbReference type="ChEBI" id="CHEBI:29105"/>
    </cofactor>
</comment>
<dbReference type="PROSITE" id="PS00527">
    <property type="entry name" value="RIBOSOMAL_S14"/>
    <property type="match status" value="1"/>
</dbReference>
<dbReference type="NCBIfam" id="NF004424">
    <property type="entry name" value="PRK05766.1"/>
    <property type="match status" value="1"/>
</dbReference>
<dbReference type="AlphaFoldDB" id="A0A4V3SF80"/>
<dbReference type="STRING" id="147828.A0A4V3SF80"/>
<keyword evidence="10" id="KW-1185">Reference proteome</keyword>
<proteinExistence type="inferred from homology"/>
<comment type="caution">
    <text evidence="9">The sequence shown here is derived from an EMBL/GenBank/DDBJ whole genome shotgun (WGS) entry which is preliminary data.</text>
</comment>
<evidence type="ECO:0000256" key="5">
    <source>
        <dbReference type="ARBA" id="ARBA00022980"/>
    </source>
</evidence>
<evidence type="ECO:0000256" key="4">
    <source>
        <dbReference type="ARBA" id="ARBA00022833"/>
    </source>
</evidence>
<reference evidence="9 10" key="1">
    <citation type="journal article" date="2019" name="BMC Genomics">
        <title>New insights from Opisthorchis felineus genome: update on genomics of the epidemiologically important liver flukes.</title>
        <authorList>
            <person name="Ershov N.I."/>
            <person name="Mordvinov V.A."/>
            <person name="Prokhortchouk E.B."/>
            <person name="Pakharukova M.Y."/>
            <person name="Gunbin K.V."/>
            <person name="Ustyantsev K."/>
            <person name="Genaev M.A."/>
            <person name="Blinov A.G."/>
            <person name="Mazur A."/>
            <person name="Boulygina E."/>
            <person name="Tsygankova S."/>
            <person name="Khrameeva E."/>
            <person name="Chekanov N."/>
            <person name="Fan G."/>
            <person name="Xiao A."/>
            <person name="Zhang H."/>
            <person name="Xu X."/>
            <person name="Yang H."/>
            <person name="Solovyev V."/>
            <person name="Lee S.M."/>
            <person name="Liu X."/>
            <person name="Afonnikov D.A."/>
            <person name="Skryabin K.G."/>
        </authorList>
    </citation>
    <scope>NUCLEOTIDE SEQUENCE [LARGE SCALE GENOMIC DNA]</scope>
    <source>
        <strain evidence="9">AK-0245</strain>
        <tissue evidence="9">Whole organism</tissue>
    </source>
</reference>
<keyword evidence="5" id="KW-0689">Ribosomal protein</keyword>
<dbReference type="PANTHER" id="PTHR12010:SF2">
    <property type="entry name" value="40S RIBOSOMAL PROTEIN S29"/>
    <property type="match status" value="1"/>
</dbReference>
<dbReference type="InterPro" id="IPR043140">
    <property type="entry name" value="Ribosomal_uS14_sf"/>
</dbReference>
<dbReference type="SMR" id="A0A4V3SF80"/>
<dbReference type="FunFam" id="4.10.830.10:FF:000002">
    <property type="entry name" value="40S ribosomal protein S29"/>
    <property type="match status" value="1"/>
</dbReference>
<evidence type="ECO:0000256" key="8">
    <source>
        <dbReference type="ARBA" id="ARBA00035455"/>
    </source>
</evidence>
<dbReference type="Pfam" id="PF00253">
    <property type="entry name" value="Ribosomal_S14"/>
    <property type="match status" value="1"/>
</dbReference>
<evidence type="ECO:0000256" key="2">
    <source>
        <dbReference type="ARBA" id="ARBA00009083"/>
    </source>
</evidence>
<organism evidence="9 10">
    <name type="scientific">Opisthorchis felineus</name>
    <dbReference type="NCBI Taxonomy" id="147828"/>
    <lineage>
        <taxon>Eukaryota</taxon>
        <taxon>Metazoa</taxon>
        <taxon>Spiralia</taxon>
        <taxon>Lophotrochozoa</taxon>
        <taxon>Platyhelminthes</taxon>
        <taxon>Trematoda</taxon>
        <taxon>Digenea</taxon>
        <taxon>Opisthorchiida</taxon>
        <taxon>Opisthorchiata</taxon>
        <taxon>Opisthorchiidae</taxon>
        <taxon>Opisthorchis</taxon>
    </lineage>
</organism>
<evidence type="ECO:0000256" key="1">
    <source>
        <dbReference type="ARBA" id="ARBA00001947"/>
    </source>
</evidence>
<evidence type="ECO:0000256" key="3">
    <source>
        <dbReference type="ARBA" id="ARBA00011542"/>
    </source>
</evidence>